<evidence type="ECO:0000256" key="1">
    <source>
        <dbReference type="SAM" id="MobiDB-lite"/>
    </source>
</evidence>
<dbReference type="Proteomes" id="UP001470230">
    <property type="component" value="Unassembled WGS sequence"/>
</dbReference>
<accession>A0ABR2JWN6</accession>
<gene>
    <name evidence="2" type="ORF">M9Y10_045489</name>
</gene>
<proteinExistence type="predicted"/>
<organism evidence="2 3">
    <name type="scientific">Tritrichomonas musculus</name>
    <dbReference type="NCBI Taxonomy" id="1915356"/>
    <lineage>
        <taxon>Eukaryota</taxon>
        <taxon>Metamonada</taxon>
        <taxon>Parabasalia</taxon>
        <taxon>Tritrichomonadida</taxon>
        <taxon>Tritrichomonadidae</taxon>
        <taxon>Tritrichomonas</taxon>
    </lineage>
</organism>
<feature type="region of interest" description="Disordered" evidence="1">
    <location>
        <begin position="161"/>
        <end position="184"/>
    </location>
</feature>
<dbReference type="Gene3D" id="3.90.190.10">
    <property type="entry name" value="Protein tyrosine phosphatase superfamily"/>
    <property type="match status" value="1"/>
</dbReference>
<comment type="caution">
    <text evidence="2">The sequence shown here is derived from an EMBL/GenBank/DDBJ whole genome shotgun (WGS) entry which is preliminary data.</text>
</comment>
<feature type="region of interest" description="Disordered" evidence="1">
    <location>
        <begin position="329"/>
        <end position="354"/>
    </location>
</feature>
<feature type="compositionally biased region" description="Polar residues" evidence="1">
    <location>
        <begin position="336"/>
        <end position="353"/>
    </location>
</feature>
<evidence type="ECO:0000313" key="3">
    <source>
        <dbReference type="Proteomes" id="UP001470230"/>
    </source>
</evidence>
<sequence>MKIGNRIDNCPLIPFVIPNPRKVDYHEISKVLQFGDKKPHLIYLANSTFEDPPYTESVNIHVLHFRTFKLPKTSYYDFLNLVCEIISNYPNQEIPYIGVASRSTPDFCEYFIVRWLFLECGYSMNDSLELVQKSLPPGIRKDKFLHKLSNLNNRIQLELELSSQPKSNRTPSEAYNQNELEQPQKYENSIPPEATIEENQIQIINENQESNESITINQDQQIPQNIAEEQLQQSNEISTDPYQQQLQIQRQQRQQQQLLLKQLQAKAQEYYQYQNEINQRLQDFKTQPYDYQQQNISYQIQLQNHLQEAANFLKPIELQIQQIQASQIQLPPKQPKQASSGIPPATSSVTTIPPNMIDPLAVESENPLQNQQKPEEAAITEYNSNANMQNLIQNQQQPIEQPVPPQHVTMYFNEIKKMMNVPNKKRLFTKYAPMTLSQLEMIKNQLLNDPRKNQSDSLTYCLMPEPEGIRAILYLRRKIPILIFQEYSPIQLKLDINTSDDDLYIFEVILVRLRVSNIVLCDVMFAKDEDVSSRPFNYRIGIVKDCYEKIFKPLNSAQIKFTIRPFYKLNNFRLLTDLFTNKPHKHFTQYPLTGITLTLINSGNCHMFPCMYLWTKNIIKNPRVQIKIDFGSRCVFGYARCGTTSAYIAYLGKLTPEMFDINGKVVEIEVLEQDPAMPGVLNARIIRTSDDYAWTTSKFLKYYPGREPHMDIQGLDAMLEKLSLVS</sequence>
<evidence type="ECO:0000313" key="2">
    <source>
        <dbReference type="EMBL" id="KAK8882846.1"/>
    </source>
</evidence>
<name>A0ABR2JWN6_9EUKA</name>
<keyword evidence="3" id="KW-1185">Reference proteome</keyword>
<reference evidence="2 3" key="1">
    <citation type="submission" date="2024-04" db="EMBL/GenBank/DDBJ databases">
        <title>Tritrichomonas musculus Genome.</title>
        <authorList>
            <person name="Alves-Ferreira E."/>
            <person name="Grigg M."/>
            <person name="Lorenzi H."/>
            <person name="Galac M."/>
        </authorList>
    </citation>
    <scope>NUCLEOTIDE SEQUENCE [LARGE SCALE GENOMIC DNA]</scope>
    <source>
        <strain evidence="2 3">EAF2021</strain>
    </source>
</reference>
<dbReference type="EMBL" id="JAPFFF010000009">
    <property type="protein sequence ID" value="KAK8882846.1"/>
    <property type="molecule type" value="Genomic_DNA"/>
</dbReference>
<dbReference type="InterPro" id="IPR029021">
    <property type="entry name" value="Prot-tyrosine_phosphatase-like"/>
</dbReference>
<protein>
    <submittedName>
        <fullName evidence="2">Uncharacterized protein</fullName>
    </submittedName>
</protein>